<accession>A0A060UUY1</accession>
<comment type="subcellular location">
    <subcellularLocation>
        <location evidence="1">Cell inner membrane</location>
        <topology evidence="1">Multi-pass membrane protein</topology>
    </subcellularLocation>
</comment>
<dbReference type="EMBL" id="CCCS020000078">
    <property type="protein sequence ID" value="CDQ12136.1"/>
    <property type="molecule type" value="Genomic_DNA"/>
</dbReference>
<keyword evidence="4" id="KW-0997">Cell inner membrane</keyword>
<gene>
    <name evidence="11" type="primary">tapC</name>
    <name evidence="12" type="ORF">AFERRI_10770</name>
    <name evidence="11" type="ORF">AFERRI_80085</name>
</gene>
<comment type="similarity">
    <text evidence="2">Belongs to the GSP F family.</text>
</comment>
<evidence type="ECO:0000313" key="12">
    <source>
        <dbReference type="EMBL" id="SMH64736.1"/>
    </source>
</evidence>
<dbReference type="InterPro" id="IPR018076">
    <property type="entry name" value="T2SS_GspF_dom"/>
</dbReference>
<feature type="domain" description="Type II secretion system protein GspF" evidence="10">
    <location>
        <begin position="96"/>
        <end position="218"/>
    </location>
</feature>
<reference evidence="11" key="2">
    <citation type="submission" date="2014-07" db="EMBL/GenBank/DDBJ databases">
        <title>Initial genome analysis of the psychrotolerant acidophile Acidithiobacillus ferrivorans CF27: insights into iron and sulfur oxidation pathways and into biofilm formation.</title>
        <authorList>
            <person name="Talla E."/>
            <person name="Hedrich S."/>
            <person name="Mangenot S."/>
            <person name="Ji B."/>
            <person name="Johnson D.B."/>
            <person name="Barbe V."/>
            <person name="Bonnefoy V."/>
        </authorList>
    </citation>
    <scope>NUCLEOTIDE SEQUENCE [LARGE SCALE GENOMIC DNA]</scope>
    <source>
        <strain evidence="11">CF27</strain>
    </source>
</reference>
<dbReference type="FunFam" id="1.20.81.30:FF:000001">
    <property type="entry name" value="Type II secretion system protein F"/>
    <property type="match status" value="2"/>
</dbReference>
<dbReference type="PRINTS" id="PR00812">
    <property type="entry name" value="BCTERIALGSPF"/>
</dbReference>
<feature type="transmembrane region" description="Helical" evidence="9">
    <location>
        <begin position="195"/>
        <end position="221"/>
    </location>
</feature>
<feature type="transmembrane region" description="Helical" evidence="9">
    <location>
        <begin position="247"/>
        <end position="267"/>
    </location>
</feature>
<dbReference type="PANTHER" id="PTHR30012">
    <property type="entry name" value="GENERAL SECRETION PATHWAY PROTEIN"/>
    <property type="match status" value="1"/>
</dbReference>
<proteinExistence type="inferred from homology"/>
<dbReference type="AlphaFoldDB" id="A0A060UUY1"/>
<reference evidence="11" key="1">
    <citation type="submission" date="2014-03" db="EMBL/GenBank/DDBJ databases">
        <authorList>
            <person name="Genoscope - CEA"/>
        </authorList>
    </citation>
    <scope>NUCLEOTIDE SEQUENCE [LARGE SCALE GENOMIC DNA]</scope>
    <source>
        <strain evidence="11">CF27</strain>
    </source>
</reference>
<dbReference type="GO" id="GO:0005886">
    <property type="term" value="C:plasma membrane"/>
    <property type="evidence" value="ECO:0007669"/>
    <property type="project" value="UniProtKB-SubCell"/>
</dbReference>
<sequence>MASLFSMKNTKSTRNTKKARAESALKEPKTHEYLWAAKTENGTIQKGEMEAVSDTAVKVELRRRGMSQVSVKKKSQGIFGFKGRGGIKETYIVVMVRQLATMINAGVPAVQCFEMLALSTENQAMKKMLKGILRYLNTGETIAQGMAHYPKYFDRLFVSLIKAGEQGGILDTILLRLADYRERSMRLQKKVHSAMFYPAAIITVMIVVVSVLMIFVIPVFAQLFKSFGATLPLLTQMVINISDWMKSHWYIVVGTPIAGVWLFIAAYKKSMAFRTQVDRVSLKLPVLGPILLKGAIARFTRTLATMQSAGVPIVEALETLSRISNNVIIEQSVLRARQDVMAGGRMTNVLKEDGIFPVMATQMLGIGEETGAIEVMASKVADFYEGEVEESVNRMSTLMEPIIMVILGIIVGTLVIAMYMPIFKMGAVVTHGG</sequence>
<evidence type="ECO:0000256" key="3">
    <source>
        <dbReference type="ARBA" id="ARBA00022475"/>
    </source>
</evidence>
<organism evidence="11">
    <name type="scientific">Acidithiobacillus ferrivorans</name>
    <dbReference type="NCBI Taxonomy" id="160808"/>
    <lineage>
        <taxon>Bacteria</taxon>
        <taxon>Pseudomonadati</taxon>
        <taxon>Pseudomonadota</taxon>
        <taxon>Acidithiobacillia</taxon>
        <taxon>Acidithiobacillales</taxon>
        <taxon>Acidithiobacillaceae</taxon>
        <taxon>Acidithiobacillus</taxon>
    </lineage>
</organism>
<evidence type="ECO:0000256" key="6">
    <source>
        <dbReference type="ARBA" id="ARBA00022989"/>
    </source>
</evidence>
<evidence type="ECO:0000259" key="10">
    <source>
        <dbReference type="Pfam" id="PF00482"/>
    </source>
</evidence>
<keyword evidence="5 9" id="KW-0812">Transmembrane</keyword>
<feature type="transmembrane region" description="Helical" evidence="9">
    <location>
        <begin position="402"/>
        <end position="423"/>
    </location>
</feature>
<feature type="compositionally biased region" description="Polar residues" evidence="8">
    <location>
        <begin position="1"/>
        <end position="13"/>
    </location>
</feature>
<evidence type="ECO:0000256" key="1">
    <source>
        <dbReference type="ARBA" id="ARBA00004429"/>
    </source>
</evidence>
<evidence type="ECO:0000313" key="13">
    <source>
        <dbReference type="Proteomes" id="UP000193925"/>
    </source>
</evidence>
<evidence type="ECO:0000256" key="5">
    <source>
        <dbReference type="ARBA" id="ARBA00022692"/>
    </source>
</evidence>
<name>A0A060UUY1_9PROT</name>
<evidence type="ECO:0000256" key="2">
    <source>
        <dbReference type="ARBA" id="ARBA00005745"/>
    </source>
</evidence>
<evidence type="ECO:0000256" key="8">
    <source>
        <dbReference type="SAM" id="MobiDB-lite"/>
    </source>
</evidence>
<feature type="domain" description="Type II secretion system protein GspF" evidence="10">
    <location>
        <begin position="299"/>
        <end position="421"/>
    </location>
</feature>
<evidence type="ECO:0000256" key="7">
    <source>
        <dbReference type="ARBA" id="ARBA00023136"/>
    </source>
</evidence>
<evidence type="ECO:0000256" key="9">
    <source>
        <dbReference type="SAM" id="Phobius"/>
    </source>
</evidence>
<keyword evidence="6 9" id="KW-1133">Transmembrane helix</keyword>
<dbReference type="PANTHER" id="PTHR30012:SF7">
    <property type="entry name" value="PROTEIN TRANSPORT PROTEIN HOFC HOMOLOG"/>
    <property type="match status" value="1"/>
</dbReference>
<dbReference type="GO" id="GO:0015628">
    <property type="term" value="P:protein secretion by the type II secretion system"/>
    <property type="evidence" value="ECO:0007669"/>
    <property type="project" value="TreeGrafter"/>
</dbReference>
<reference evidence="12 13" key="3">
    <citation type="submission" date="2017-03" db="EMBL/GenBank/DDBJ databases">
        <authorList>
            <person name="Regsiter A."/>
            <person name="William W."/>
        </authorList>
    </citation>
    <scope>NUCLEOTIDE SEQUENCE [LARGE SCALE GENOMIC DNA]</scope>
    <source>
        <strain evidence="12">PRJEB5721</strain>
    </source>
</reference>
<feature type="region of interest" description="Disordered" evidence="8">
    <location>
        <begin position="1"/>
        <end position="25"/>
    </location>
</feature>
<dbReference type="EMBL" id="LT841305">
    <property type="protein sequence ID" value="SMH64736.1"/>
    <property type="molecule type" value="Genomic_DNA"/>
</dbReference>
<protein>
    <submittedName>
        <fullName evidence="11">Type IV pilus assembly protein TapC</fullName>
    </submittedName>
</protein>
<dbReference type="InterPro" id="IPR003004">
    <property type="entry name" value="GspF/PilC"/>
</dbReference>
<dbReference type="InterPro" id="IPR042094">
    <property type="entry name" value="T2SS_GspF_sf"/>
</dbReference>
<keyword evidence="3" id="KW-1003">Cell membrane</keyword>
<evidence type="ECO:0000313" key="11">
    <source>
        <dbReference type="EMBL" id="CDQ12136.1"/>
    </source>
</evidence>
<dbReference type="Gene3D" id="1.20.81.30">
    <property type="entry name" value="Type II secretion system (T2SS), domain F"/>
    <property type="match status" value="2"/>
</dbReference>
<dbReference type="Pfam" id="PF00482">
    <property type="entry name" value="T2SSF"/>
    <property type="match status" value="2"/>
</dbReference>
<dbReference type="Proteomes" id="UP000193925">
    <property type="component" value="Chromosome AFERRI"/>
</dbReference>
<keyword evidence="13" id="KW-1185">Reference proteome</keyword>
<keyword evidence="7 9" id="KW-0472">Membrane</keyword>
<evidence type="ECO:0000256" key="4">
    <source>
        <dbReference type="ARBA" id="ARBA00022519"/>
    </source>
</evidence>